<keyword evidence="2" id="KW-0732">Signal</keyword>
<sequence>MSAMHPFLALFFVVARPLSFRTTTISAPLAPSLSDLLAPLLALPLHLPLSLPLPLPPPLPPRLTAPAHPRTRAPAHPRIRNIRTRILVAGHHARSAPLSHLKVRRSTHDAPRSSSSSTALHSLPRFGPFVSLPAPMRSPSRTTPQVAAPHRSLRLKLVPLRLRMQSHGKQAYVASSLAPTCQNSFSPVPTLPPSQQQAAPRSSADPLFYLAHLHMLLHAVNHPSHLPPSSFLSSWPQYPPLSFLSHHNHDPAASILAHPTHRQLDVALLPMQPSTPLDCSIRIIPAP</sequence>
<protein>
    <submittedName>
        <fullName evidence="3">Uncharacterized protein</fullName>
    </submittedName>
</protein>
<dbReference type="AlphaFoldDB" id="A0A5C3F395"/>
<feature type="region of interest" description="Disordered" evidence="1">
    <location>
        <begin position="102"/>
        <end position="122"/>
    </location>
</feature>
<feature type="chain" id="PRO_5023114242" evidence="2">
    <location>
        <begin position="20"/>
        <end position="287"/>
    </location>
</feature>
<feature type="compositionally biased region" description="Low complexity" evidence="1">
    <location>
        <begin position="112"/>
        <end position="122"/>
    </location>
</feature>
<dbReference type="EMBL" id="OOIP01000012">
    <property type="protein sequence ID" value="SPO38908.1"/>
    <property type="molecule type" value="Genomic_DNA"/>
</dbReference>
<reference evidence="3 4" key="1">
    <citation type="submission" date="2018-03" db="EMBL/GenBank/DDBJ databases">
        <authorList>
            <person name="Guldener U."/>
        </authorList>
    </citation>
    <scope>NUCLEOTIDE SEQUENCE [LARGE SCALE GENOMIC DNA]</scope>
    <source>
        <strain evidence="3 4">DAOM196992</strain>
    </source>
</reference>
<evidence type="ECO:0000313" key="4">
    <source>
        <dbReference type="Proteomes" id="UP000323386"/>
    </source>
</evidence>
<evidence type="ECO:0000256" key="1">
    <source>
        <dbReference type="SAM" id="MobiDB-lite"/>
    </source>
</evidence>
<keyword evidence="4" id="KW-1185">Reference proteome</keyword>
<feature type="signal peptide" evidence="2">
    <location>
        <begin position="1"/>
        <end position="19"/>
    </location>
</feature>
<gene>
    <name evidence="3" type="ORF">PSFLO_04387</name>
</gene>
<proteinExistence type="predicted"/>
<accession>A0A5C3F395</accession>
<organism evidence="3 4">
    <name type="scientific">Pseudozyma flocculosa</name>
    <dbReference type="NCBI Taxonomy" id="84751"/>
    <lineage>
        <taxon>Eukaryota</taxon>
        <taxon>Fungi</taxon>
        <taxon>Dikarya</taxon>
        <taxon>Basidiomycota</taxon>
        <taxon>Ustilaginomycotina</taxon>
        <taxon>Ustilaginomycetes</taxon>
        <taxon>Ustilaginales</taxon>
        <taxon>Ustilaginaceae</taxon>
        <taxon>Pseudozyma</taxon>
    </lineage>
</organism>
<evidence type="ECO:0000313" key="3">
    <source>
        <dbReference type="EMBL" id="SPO38908.1"/>
    </source>
</evidence>
<name>A0A5C3F395_9BASI</name>
<dbReference type="Proteomes" id="UP000323386">
    <property type="component" value="Unassembled WGS sequence"/>
</dbReference>
<evidence type="ECO:0000256" key="2">
    <source>
        <dbReference type="SAM" id="SignalP"/>
    </source>
</evidence>